<gene>
    <name evidence="1" type="ORF">SNA_21665</name>
</gene>
<sequence length="186" mass="19866">MPHRWMTLVSGDVDLDAGVGAVWLVRRPRSAKAETHTALIERCGETWQYTGGGSASDGDLPAGRLAVGQPGQVGMIEVGEGTGGLSYAYRLRGSCHPDIIGTAPWVGSNMLQVAAEVDHLLLGDRRIEVPGHGRFIVVWKSPYTGHGGIRPLIVAVGRDGSELSRIGPHDSMDSYTWAQLSGQVEQ</sequence>
<reference evidence="1 2" key="1">
    <citation type="submission" date="2014-09" db="EMBL/GenBank/DDBJ databases">
        <title>Draft genome sequence of Streptomyces natalensis ATCC 27448, producer of the antifungal pimaricin.</title>
        <authorList>
            <person name="Mendes M.V."/>
            <person name="Beites T."/>
            <person name="Pires S."/>
            <person name="Santos C.L."/>
            <person name="Moradas-Ferreira P."/>
        </authorList>
    </citation>
    <scope>NUCLEOTIDE SEQUENCE [LARGE SCALE GENOMIC DNA]</scope>
    <source>
        <strain evidence="1 2">ATCC 27448</strain>
    </source>
</reference>
<proteinExistence type="predicted"/>
<evidence type="ECO:0000313" key="1">
    <source>
        <dbReference type="EMBL" id="KIZ15881.1"/>
    </source>
</evidence>
<dbReference type="AlphaFoldDB" id="A0A0D7CIK4"/>
<protein>
    <submittedName>
        <fullName evidence="1">Uncharacterized protein</fullName>
    </submittedName>
</protein>
<organism evidence="1 2">
    <name type="scientific">Streptomyces natalensis ATCC 27448</name>
    <dbReference type="NCBI Taxonomy" id="1240678"/>
    <lineage>
        <taxon>Bacteria</taxon>
        <taxon>Bacillati</taxon>
        <taxon>Actinomycetota</taxon>
        <taxon>Actinomycetes</taxon>
        <taxon>Kitasatosporales</taxon>
        <taxon>Streptomycetaceae</taxon>
        <taxon>Streptomyces</taxon>
    </lineage>
</organism>
<name>A0A0D7CIK4_9ACTN</name>
<dbReference type="PATRIC" id="fig|1240678.4.peg.4617"/>
<accession>A0A0D7CIK4</accession>
<keyword evidence="2" id="KW-1185">Reference proteome</keyword>
<evidence type="ECO:0000313" key="2">
    <source>
        <dbReference type="Proteomes" id="UP000032458"/>
    </source>
</evidence>
<dbReference type="Proteomes" id="UP000032458">
    <property type="component" value="Unassembled WGS sequence"/>
</dbReference>
<dbReference type="EMBL" id="JRKI01000029">
    <property type="protein sequence ID" value="KIZ15881.1"/>
    <property type="molecule type" value="Genomic_DNA"/>
</dbReference>
<comment type="caution">
    <text evidence="1">The sequence shown here is derived from an EMBL/GenBank/DDBJ whole genome shotgun (WGS) entry which is preliminary data.</text>
</comment>